<protein>
    <submittedName>
        <fullName evidence="1">Uncharacterized protein</fullName>
    </submittedName>
</protein>
<dbReference type="Proteomes" id="UP000198345">
    <property type="component" value="Unassembled WGS sequence"/>
</dbReference>
<sequence length="59" mass="7152">MFHVEHIVLRLIFFDDRSKSVSRGTCNFNVWFTDFCNYVSRGTRENFYKDGFRGIDFYP</sequence>
<organism evidence="1 2">
    <name type="scientific">Flavobacterium hercynium</name>
    <dbReference type="NCBI Taxonomy" id="387094"/>
    <lineage>
        <taxon>Bacteria</taxon>
        <taxon>Pseudomonadati</taxon>
        <taxon>Bacteroidota</taxon>
        <taxon>Flavobacteriia</taxon>
        <taxon>Flavobacteriales</taxon>
        <taxon>Flavobacteriaceae</taxon>
        <taxon>Flavobacterium</taxon>
    </lineage>
</organism>
<name>A0A226GPA0_9FLAO</name>
<dbReference type="EMBL" id="MUGW01000075">
    <property type="protein sequence ID" value="OXA83745.1"/>
    <property type="molecule type" value="Genomic_DNA"/>
</dbReference>
<gene>
    <name evidence="1" type="ORF">B0A66_22085</name>
</gene>
<proteinExistence type="predicted"/>
<keyword evidence="2" id="KW-1185">Reference proteome</keyword>
<evidence type="ECO:0000313" key="1">
    <source>
        <dbReference type="EMBL" id="OXA83745.1"/>
    </source>
</evidence>
<accession>A0A226GPA0</accession>
<evidence type="ECO:0000313" key="2">
    <source>
        <dbReference type="Proteomes" id="UP000198345"/>
    </source>
</evidence>
<comment type="caution">
    <text evidence="1">The sequence shown here is derived from an EMBL/GenBank/DDBJ whole genome shotgun (WGS) entry which is preliminary data.</text>
</comment>
<reference evidence="1 2" key="1">
    <citation type="submission" date="2016-11" db="EMBL/GenBank/DDBJ databases">
        <title>Whole genomes of Flavobacteriaceae.</title>
        <authorList>
            <person name="Stine C."/>
            <person name="Li C."/>
            <person name="Tadesse D."/>
        </authorList>
    </citation>
    <scope>NUCLEOTIDE SEQUENCE [LARGE SCALE GENOMIC DNA]</scope>
    <source>
        <strain evidence="1 2">DSM 18292</strain>
    </source>
</reference>
<dbReference type="AlphaFoldDB" id="A0A226GPA0"/>